<dbReference type="PANTHER" id="PTHR35272">
    <property type="entry name" value="THIOL:DISULFIDE INTERCHANGE PROTEIN DSBC-RELATED"/>
    <property type="match status" value="1"/>
</dbReference>
<protein>
    <recommendedName>
        <fullName evidence="7">Thiol:disulfide interchange protein</fullName>
    </recommendedName>
</protein>
<organism evidence="10 11">
    <name type="scientific">Candidatus Paenalcaligenes intestinipullorum</name>
    <dbReference type="NCBI Taxonomy" id="2838718"/>
    <lineage>
        <taxon>Bacteria</taxon>
        <taxon>Pseudomonadati</taxon>
        <taxon>Pseudomonadota</taxon>
        <taxon>Betaproteobacteria</taxon>
        <taxon>Burkholderiales</taxon>
        <taxon>Alcaligenaceae</taxon>
        <taxon>Paenalcaligenes</taxon>
    </lineage>
</organism>
<comment type="similarity">
    <text evidence="2 7">Belongs to the thioredoxin family. DsbC subfamily.</text>
</comment>
<keyword evidence="3 7" id="KW-0732">Signal</keyword>
<evidence type="ECO:0000259" key="8">
    <source>
        <dbReference type="Pfam" id="PF10411"/>
    </source>
</evidence>
<reference evidence="10" key="1">
    <citation type="journal article" date="2021" name="PeerJ">
        <title>Extensive microbial diversity within the chicken gut microbiome revealed by metagenomics and culture.</title>
        <authorList>
            <person name="Gilroy R."/>
            <person name="Ravi A."/>
            <person name="Getino M."/>
            <person name="Pursley I."/>
            <person name="Horton D.L."/>
            <person name="Alikhan N.F."/>
            <person name="Baker D."/>
            <person name="Gharbi K."/>
            <person name="Hall N."/>
            <person name="Watson M."/>
            <person name="Adriaenssens E.M."/>
            <person name="Foster-Nyarko E."/>
            <person name="Jarju S."/>
            <person name="Secka A."/>
            <person name="Antonio M."/>
            <person name="Oren A."/>
            <person name="Chaudhuri R.R."/>
            <person name="La Ragione R."/>
            <person name="Hildebrand F."/>
            <person name="Pallen M.J."/>
        </authorList>
    </citation>
    <scope>NUCLEOTIDE SEQUENCE</scope>
    <source>
        <strain evidence="10">9264</strain>
    </source>
</reference>
<dbReference type="InterPro" id="IPR033954">
    <property type="entry name" value="DiS-bond_Isoase_DsbC/G"/>
</dbReference>
<sequence>MNIKANVAAMGLGVSLIAAPWQAALAQDAAIDAASEARTTETVSEDTRYTAVRKRLESEFQEMQVDEIQATPFADLLEVRVGKNIIYTNAEVDFVLQGALIDVANRTDLTAQRLEQINRVDVAALPLEQGIKIVKGDGSRTVVVFEDPNCPYCKRLHESFKGLDNVTIYSMMYPILSLDSIKKAESIWCAPDPTQALTDWMLNDKAPAEAKCDDNPIANIVELGGEMGIRGTPAVIFEDGSQVGGWLPADKLKERVEQAAENVAKAKANDQTS</sequence>
<dbReference type="SUPFAM" id="SSF54423">
    <property type="entry name" value="DsbC/DsbG N-terminal domain-like"/>
    <property type="match status" value="1"/>
</dbReference>
<evidence type="ECO:0000259" key="9">
    <source>
        <dbReference type="Pfam" id="PF13098"/>
    </source>
</evidence>
<dbReference type="Gene3D" id="3.40.30.10">
    <property type="entry name" value="Glutaredoxin"/>
    <property type="match status" value="1"/>
</dbReference>
<keyword evidence="6 7" id="KW-0676">Redox-active center</keyword>
<evidence type="ECO:0000256" key="4">
    <source>
        <dbReference type="ARBA" id="ARBA00022764"/>
    </source>
</evidence>
<dbReference type="InterPro" id="IPR051470">
    <property type="entry name" value="Thiol:disulfide_interchange"/>
</dbReference>
<comment type="caution">
    <text evidence="10">The sequence shown here is derived from an EMBL/GenBank/DDBJ whole genome shotgun (WGS) entry which is preliminary data.</text>
</comment>
<comment type="subcellular location">
    <subcellularLocation>
        <location evidence="1 7">Periplasm</location>
    </subcellularLocation>
</comment>
<evidence type="ECO:0000256" key="1">
    <source>
        <dbReference type="ARBA" id="ARBA00004418"/>
    </source>
</evidence>
<gene>
    <name evidence="10" type="ORF">H9906_06985</name>
</gene>
<dbReference type="InterPro" id="IPR018950">
    <property type="entry name" value="DiS-bond_isomerase_DsbC/G_N"/>
</dbReference>
<evidence type="ECO:0000256" key="2">
    <source>
        <dbReference type="ARBA" id="ARBA00009813"/>
    </source>
</evidence>
<feature type="signal peptide" evidence="7">
    <location>
        <begin position="1"/>
        <end position="23"/>
    </location>
</feature>
<feature type="domain" description="Thioredoxin-like fold" evidence="9">
    <location>
        <begin position="134"/>
        <end position="254"/>
    </location>
</feature>
<evidence type="ECO:0000313" key="10">
    <source>
        <dbReference type="EMBL" id="HJD44755.1"/>
    </source>
</evidence>
<evidence type="ECO:0000256" key="6">
    <source>
        <dbReference type="ARBA" id="ARBA00023284"/>
    </source>
</evidence>
<name>A0A9D2RJ12_9BURK</name>
<dbReference type="Pfam" id="PF10411">
    <property type="entry name" value="DsbC_N"/>
    <property type="match status" value="1"/>
</dbReference>
<evidence type="ECO:0000256" key="5">
    <source>
        <dbReference type="ARBA" id="ARBA00023157"/>
    </source>
</evidence>
<dbReference type="InterPro" id="IPR012336">
    <property type="entry name" value="Thioredoxin-like_fold"/>
</dbReference>
<reference evidence="10" key="2">
    <citation type="submission" date="2021-04" db="EMBL/GenBank/DDBJ databases">
        <authorList>
            <person name="Gilroy R."/>
        </authorList>
    </citation>
    <scope>NUCLEOTIDE SEQUENCE</scope>
    <source>
        <strain evidence="10">9264</strain>
    </source>
</reference>
<dbReference type="InterPro" id="IPR036249">
    <property type="entry name" value="Thioredoxin-like_sf"/>
</dbReference>
<accession>A0A9D2RJ12</accession>
<proteinExistence type="inferred from homology"/>
<evidence type="ECO:0000313" key="11">
    <source>
        <dbReference type="Proteomes" id="UP000823889"/>
    </source>
</evidence>
<feature type="domain" description="Disulphide bond isomerase DsbC/G N-terminal" evidence="8">
    <location>
        <begin position="38"/>
        <end position="111"/>
    </location>
</feature>
<dbReference type="PROSITE" id="PS00194">
    <property type="entry name" value="THIOREDOXIN_1"/>
    <property type="match status" value="1"/>
</dbReference>
<dbReference type="Proteomes" id="UP000823889">
    <property type="component" value="Unassembled WGS sequence"/>
</dbReference>
<dbReference type="GO" id="GO:0042597">
    <property type="term" value="C:periplasmic space"/>
    <property type="evidence" value="ECO:0007669"/>
    <property type="project" value="UniProtKB-SubCell"/>
</dbReference>
<keyword evidence="5" id="KW-1015">Disulfide bond</keyword>
<feature type="chain" id="PRO_5039750871" description="Thiol:disulfide interchange protein" evidence="7">
    <location>
        <begin position="24"/>
        <end position="273"/>
    </location>
</feature>
<dbReference type="CDD" id="cd03020">
    <property type="entry name" value="DsbA_DsbC_DsbG"/>
    <property type="match status" value="1"/>
</dbReference>
<dbReference type="PANTHER" id="PTHR35272:SF3">
    <property type="entry name" value="THIOL:DISULFIDE INTERCHANGE PROTEIN DSBC"/>
    <property type="match status" value="1"/>
</dbReference>
<dbReference type="SUPFAM" id="SSF52833">
    <property type="entry name" value="Thioredoxin-like"/>
    <property type="match status" value="1"/>
</dbReference>
<comment type="function">
    <text evidence="7">Required for disulfide bond formation in some periplasmic proteins. Acts by transferring its disulfide bond to other proteins and is reduced in the process.</text>
</comment>
<dbReference type="AlphaFoldDB" id="A0A9D2RJ12"/>
<evidence type="ECO:0000256" key="3">
    <source>
        <dbReference type="ARBA" id="ARBA00022729"/>
    </source>
</evidence>
<dbReference type="InterPro" id="IPR017937">
    <property type="entry name" value="Thioredoxin_CS"/>
</dbReference>
<evidence type="ECO:0000256" key="7">
    <source>
        <dbReference type="RuleBase" id="RU364038"/>
    </source>
</evidence>
<keyword evidence="4 7" id="KW-0574">Periplasm</keyword>
<dbReference type="InterPro" id="IPR009094">
    <property type="entry name" value="DiS-bond_isomerase_DsbC/G_N_sf"/>
</dbReference>
<dbReference type="Pfam" id="PF13098">
    <property type="entry name" value="Thioredoxin_2"/>
    <property type="match status" value="1"/>
</dbReference>
<dbReference type="Gene3D" id="3.10.450.70">
    <property type="entry name" value="Disulphide bond isomerase, DsbC/G, N-terminal"/>
    <property type="match status" value="1"/>
</dbReference>
<dbReference type="EMBL" id="DWUQ01000146">
    <property type="protein sequence ID" value="HJD44755.1"/>
    <property type="molecule type" value="Genomic_DNA"/>
</dbReference>